<dbReference type="InParanoid" id="A0A7C8MY65"/>
<gene>
    <name evidence="2" type="ORF">GQX73_g2228</name>
</gene>
<dbReference type="OrthoDB" id="4716581at2759"/>
<feature type="compositionally biased region" description="Low complexity" evidence="1">
    <location>
        <begin position="11"/>
        <end position="20"/>
    </location>
</feature>
<dbReference type="EMBL" id="WUBL01000014">
    <property type="protein sequence ID" value="KAF2971307.1"/>
    <property type="molecule type" value="Genomic_DNA"/>
</dbReference>
<evidence type="ECO:0000313" key="3">
    <source>
        <dbReference type="Proteomes" id="UP000481858"/>
    </source>
</evidence>
<sequence length="250" mass="27982">MNGNNNKEYKPYTTPYTGTGSVKTEQGWVNSRDLGAPGTASGPGNRRDSVPPIPSFHHTELTTANVAPPPGHENPDNRKRSMSLGSRSSRSGPINPHNTEIRGIMGPDGVGFDLPKYHKDLSKMSNRDIALKIGLLHLKKGNVFENMHQAATNRDILSHEPHEQFKFRNENARRLNEVEEAIHAWEEVQATRTENILNPGLVDMLMISHDYYEREEPEDQGAAQDEVRPPLSDMDIEGAKKENNRRSTDS</sequence>
<dbReference type="Proteomes" id="UP000481858">
    <property type="component" value="Unassembled WGS sequence"/>
</dbReference>
<name>A0A7C8MY65_9PEZI</name>
<dbReference type="AlphaFoldDB" id="A0A7C8MY65"/>
<evidence type="ECO:0000313" key="2">
    <source>
        <dbReference type="EMBL" id="KAF2971307.1"/>
    </source>
</evidence>
<proteinExistence type="predicted"/>
<keyword evidence="3" id="KW-1185">Reference proteome</keyword>
<protein>
    <submittedName>
        <fullName evidence="2">Uncharacterized protein</fullName>
    </submittedName>
</protein>
<feature type="region of interest" description="Disordered" evidence="1">
    <location>
        <begin position="213"/>
        <end position="250"/>
    </location>
</feature>
<organism evidence="2 3">
    <name type="scientific">Xylaria multiplex</name>
    <dbReference type="NCBI Taxonomy" id="323545"/>
    <lineage>
        <taxon>Eukaryota</taxon>
        <taxon>Fungi</taxon>
        <taxon>Dikarya</taxon>
        <taxon>Ascomycota</taxon>
        <taxon>Pezizomycotina</taxon>
        <taxon>Sordariomycetes</taxon>
        <taxon>Xylariomycetidae</taxon>
        <taxon>Xylariales</taxon>
        <taxon>Xylariaceae</taxon>
        <taxon>Xylaria</taxon>
    </lineage>
</organism>
<accession>A0A7C8MY65</accession>
<reference evidence="2 3" key="1">
    <citation type="submission" date="2019-12" db="EMBL/GenBank/DDBJ databases">
        <title>Draft genome sequence of the ascomycete Xylaria multiplex DSM 110363.</title>
        <authorList>
            <person name="Buettner E."/>
            <person name="Kellner H."/>
        </authorList>
    </citation>
    <scope>NUCLEOTIDE SEQUENCE [LARGE SCALE GENOMIC DNA]</scope>
    <source>
        <strain evidence="2 3">DSM 110363</strain>
    </source>
</reference>
<feature type="region of interest" description="Disordered" evidence="1">
    <location>
        <begin position="1"/>
        <end position="106"/>
    </location>
</feature>
<feature type="compositionally biased region" description="Low complexity" evidence="1">
    <location>
        <begin position="82"/>
        <end position="91"/>
    </location>
</feature>
<feature type="compositionally biased region" description="Basic and acidic residues" evidence="1">
    <location>
        <begin position="237"/>
        <end position="250"/>
    </location>
</feature>
<comment type="caution">
    <text evidence="2">The sequence shown here is derived from an EMBL/GenBank/DDBJ whole genome shotgun (WGS) entry which is preliminary data.</text>
</comment>
<evidence type="ECO:0000256" key="1">
    <source>
        <dbReference type="SAM" id="MobiDB-lite"/>
    </source>
</evidence>